<dbReference type="GO" id="GO:0006508">
    <property type="term" value="P:proteolysis"/>
    <property type="evidence" value="ECO:0007669"/>
    <property type="project" value="UniProtKB-KW"/>
</dbReference>
<dbReference type="PANTHER" id="PTHR18063">
    <property type="entry name" value="NF-E2 INDUCIBLE PROTEIN"/>
    <property type="match status" value="1"/>
</dbReference>
<organism evidence="5 6">
    <name type="scientific">Bugula neritina</name>
    <name type="common">Brown bryozoan</name>
    <name type="synonym">Sertularia neritina</name>
    <dbReference type="NCBI Taxonomy" id="10212"/>
    <lineage>
        <taxon>Eukaryota</taxon>
        <taxon>Metazoa</taxon>
        <taxon>Spiralia</taxon>
        <taxon>Lophotrochozoa</taxon>
        <taxon>Bryozoa</taxon>
        <taxon>Gymnolaemata</taxon>
        <taxon>Cheilostomatida</taxon>
        <taxon>Flustrina</taxon>
        <taxon>Buguloidea</taxon>
        <taxon>Bugulidae</taxon>
        <taxon>Bugula</taxon>
    </lineage>
</organism>
<proteinExistence type="inferred from homology"/>
<comment type="catalytic activity">
    <reaction evidence="2">
        <text>Thiol-dependent hydrolysis of ester, thioester, amide, peptide and isopeptide bonds formed by the C-terminal Gly of ubiquitin (a 76-residue protein attached to proteins as an intracellular targeting signal).</text>
        <dbReference type="EC" id="3.4.19.12"/>
    </reaction>
</comment>
<keyword evidence="2" id="KW-0833">Ubl conjugation pathway</keyword>
<evidence type="ECO:0000313" key="5">
    <source>
        <dbReference type="EMBL" id="KAF6036149.1"/>
    </source>
</evidence>
<dbReference type="GO" id="GO:0071944">
    <property type="term" value="C:cell periphery"/>
    <property type="evidence" value="ECO:0007669"/>
    <property type="project" value="TreeGrafter"/>
</dbReference>
<comment type="caution">
    <text evidence="5">The sequence shown here is derived from an EMBL/GenBank/DDBJ whole genome shotgun (WGS) entry which is preliminary data.</text>
</comment>
<feature type="region of interest" description="Disordered" evidence="3">
    <location>
        <begin position="1"/>
        <end position="90"/>
    </location>
</feature>
<dbReference type="GO" id="GO:0036435">
    <property type="term" value="F:K48-linked polyubiquitin modification-dependent protein binding"/>
    <property type="evidence" value="ECO:0007669"/>
    <property type="project" value="UniProtKB-UniRule"/>
</dbReference>
<dbReference type="EC" id="3.4.19.12" evidence="2"/>
<keyword evidence="6" id="KW-1185">Reference proteome</keyword>
<name>A0A7J7KC04_BUGNE</name>
<evidence type="ECO:0000256" key="2">
    <source>
        <dbReference type="RuleBase" id="RU367139"/>
    </source>
</evidence>
<protein>
    <recommendedName>
        <fullName evidence="2">Ubiquitin carboxyl-terminal hydrolase</fullName>
        <ecNumber evidence="2">3.4.19.12</ecNumber>
    </recommendedName>
</protein>
<dbReference type="GO" id="GO:0005829">
    <property type="term" value="C:cytosol"/>
    <property type="evidence" value="ECO:0007669"/>
    <property type="project" value="TreeGrafter"/>
</dbReference>
<dbReference type="GO" id="GO:1990380">
    <property type="term" value="F:K48-linked deubiquitinase activity"/>
    <property type="evidence" value="ECO:0007669"/>
    <property type="project" value="UniProtKB-UniRule"/>
</dbReference>
<dbReference type="OrthoDB" id="10261212at2759"/>
<accession>A0A7J7KC04</accession>
<dbReference type="GO" id="GO:0140934">
    <property type="term" value="F:histone deubiquitinase activity"/>
    <property type="evidence" value="ECO:0007669"/>
    <property type="project" value="UniProtKB-UniRule"/>
</dbReference>
<sequence>MSEAQEVSEASRTREGGADSQVKGKDDDDTSTSDLESSLHTRSNQDADAGDSSDTSVESSAAAIPSAAGDSVGENSETESQKSTDGAADESVAEIKVDNGGGAAADVDKITTTSPLMEDVKQMAADLQRKEDGPQSGAEKDEYHLKWIKFKGRSVPIVTQNINGPCPLIAIVNVLFLKEKITLDPSVEIVTSSQLMGYLGDIVLQATPQNLALGEQANWEQNVNDAIAVFHKLQTGLDVNVRFTGVQDFEYTPECVVFDLLNISLYHGWLVDTALRDTVQAVGNLTYNQLVEMIIENQASSDTSKSTQALLGQLFLDESASQLTYHGLAELSCTLAEDDMAVFFRNNHFSTIYKHRKELFLLVTDQGYLRESQVVWETMSNVEGDGFLVDSCFHTAHRLNRDPVTPPTVPLNVEQQMEQDRLLALSLNQQEAPAANRAFTSESDEQFAKRLQSEEESRAAMQQQPYQQQQPPPQRRQQRQQPQRQQRDEYSRDSTSSRSDRSSTGSKKDSSCVIL</sequence>
<feature type="compositionally biased region" description="Basic and acidic residues" evidence="3">
    <location>
        <begin position="446"/>
        <end position="458"/>
    </location>
</feature>
<dbReference type="GO" id="GO:0004843">
    <property type="term" value="F:cysteine-type deubiquitinase activity"/>
    <property type="evidence" value="ECO:0007669"/>
    <property type="project" value="UniProtKB-UniRule"/>
</dbReference>
<feature type="compositionally biased region" description="Basic and acidic residues" evidence="3">
    <location>
        <begin position="9"/>
        <end position="26"/>
    </location>
</feature>
<dbReference type="Pfam" id="PF04424">
    <property type="entry name" value="MINDY_DUB"/>
    <property type="match status" value="1"/>
</dbReference>
<dbReference type="GO" id="GO:0071108">
    <property type="term" value="P:protein K48-linked deubiquitination"/>
    <property type="evidence" value="ECO:0007669"/>
    <property type="project" value="TreeGrafter"/>
</dbReference>
<dbReference type="EMBL" id="VXIV02000771">
    <property type="protein sequence ID" value="KAF6036149.1"/>
    <property type="molecule type" value="Genomic_DNA"/>
</dbReference>
<evidence type="ECO:0000313" key="6">
    <source>
        <dbReference type="Proteomes" id="UP000593567"/>
    </source>
</evidence>
<comment type="similarity">
    <text evidence="1 2">Belongs to the MINDY deubiquitinase family. FAM63 subfamily.</text>
</comment>
<dbReference type="InterPro" id="IPR007518">
    <property type="entry name" value="MINDY"/>
</dbReference>
<evidence type="ECO:0000256" key="1">
    <source>
        <dbReference type="ARBA" id="ARBA00006616"/>
    </source>
</evidence>
<feature type="domain" description="MINDY deubiquitinase" evidence="4">
    <location>
        <begin position="142"/>
        <end position="393"/>
    </location>
</feature>
<feature type="compositionally biased region" description="Polar residues" evidence="3">
    <location>
        <begin position="46"/>
        <end position="59"/>
    </location>
</feature>
<dbReference type="AlphaFoldDB" id="A0A7J7KC04"/>
<gene>
    <name evidence="5" type="ORF">EB796_005539</name>
</gene>
<keyword evidence="2" id="KW-0378">Hydrolase</keyword>
<dbReference type="InterPro" id="IPR033979">
    <property type="entry name" value="MINDY_domain"/>
</dbReference>
<dbReference type="GO" id="GO:0016807">
    <property type="term" value="F:cysteine-type carboxypeptidase activity"/>
    <property type="evidence" value="ECO:0007669"/>
    <property type="project" value="TreeGrafter"/>
</dbReference>
<feature type="compositionally biased region" description="Basic and acidic residues" evidence="3">
    <location>
        <begin position="498"/>
        <end position="515"/>
    </location>
</feature>
<reference evidence="5" key="1">
    <citation type="submission" date="2020-06" db="EMBL/GenBank/DDBJ databases">
        <title>Draft genome of Bugula neritina, a colonial animal packing powerful symbionts and potential medicines.</title>
        <authorList>
            <person name="Rayko M."/>
        </authorList>
    </citation>
    <scope>NUCLEOTIDE SEQUENCE [LARGE SCALE GENOMIC DNA]</scope>
    <source>
        <strain evidence="5">Kwan_BN1</strain>
    </source>
</reference>
<evidence type="ECO:0000256" key="3">
    <source>
        <dbReference type="SAM" id="MobiDB-lite"/>
    </source>
</evidence>
<dbReference type="PANTHER" id="PTHR18063:SF6">
    <property type="entry name" value="UBIQUITIN CARBOXYL-TERMINAL HYDROLASE"/>
    <property type="match status" value="1"/>
</dbReference>
<keyword evidence="2" id="KW-0645">Protease</keyword>
<keyword evidence="2" id="KW-0788">Thiol protease</keyword>
<evidence type="ECO:0000259" key="4">
    <source>
        <dbReference type="Pfam" id="PF04424"/>
    </source>
</evidence>
<dbReference type="Proteomes" id="UP000593567">
    <property type="component" value="Unassembled WGS sequence"/>
</dbReference>
<comment type="function">
    <text evidence="2">Hydrolase that can specifically remove 'Lys-48'-linked conjugated ubiquitin from proteins. Has exodeubiquitinase activity and has a preference for long polyubiquitin chains. May play a regulatory role at the level of protein turnover.</text>
</comment>
<feature type="region of interest" description="Disordered" evidence="3">
    <location>
        <begin position="433"/>
        <end position="515"/>
    </location>
</feature>